<keyword evidence="1" id="KW-0732">Signal</keyword>
<reference evidence="4" key="1">
    <citation type="journal article" date="2020" name="Stud. Mycol.">
        <title>101 Dothideomycetes genomes: a test case for predicting lifestyles and emergence of pathogens.</title>
        <authorList>
            <person name="Haridas S."/>
            <person name="Albert R."/>
            <person name="Binder M."/>
            <person name="Bloem J."/>
            <person name="Labutti K."/>
            <person name="Salamov A."/>
            <person name="Andreopoulos B."/>
            <person name="Baker S."/>
            <person name="Barry K."/>
            <person name="Bills G."/>
            <person name="Bluhm B."/>
            <person name="Cannon C."/>
            <person name="Castanera R."/>
            <person name="Culley D."/>
            <person name="Daum C."/>
            <person name="Ezra D."/>
            <person name="Gonzalez J."/>
            <person name="Henrissat B."/>
            <person name="Kuo A."/>
            <person name="Liang C."/>
            <person name="Lipzen A."/>
            <person name="Lutzoni F."/>
            <person name="Magnuson J."/>
            <person name="Mondo S."/>
            <person name="Nolan M."/>
            <person name="Ohm R."/>
            <person name="Pangilinan J."/>
            <person name="Park H.-J."/>
            <person name="Ramirez L."/>
            <person name="Alfaro M."/>
            <person name="Sun H."/>
            <person name="Tritt A."/>
            <person name="Yoshinaga Y."/>
            <person name="Zwiers L.-H."/>
            <person name="Turgeon B."/>
            <person name="Goodwin S."/>
            <person name="Spatafora J."/>
            <person name="Crous P."/>
            <person name="Grigoriev I."/>
        </authorList>
    </citation>
    <scope>NUCLEOTIDE SEQUENCE</scope>
    <source>
        <strain evidence="4">CBS 122368</strain>
    </source>
</reference>
<keyword evidence="5" id="KW-1185">Reference proteome</keyword>
<evidence type="ECO:0000259" key="2">
    <source>
        <dbReference type="Pfam" id="PF22974"/>
    </source>
</evidence>
<feature type="domain" description="DUF7029" evidence="2">
    <location>
        <begin position="79"/>
        <end position="179"/>
    </location>
</feature>
<feature type="domain" description="DUF7223" evidence="3">
    <location>
        <begin position="204"/>
        <end position="446"/>
    </location>
</feature>
<dbReference type="GeneID" id="54588268"/>
<gene>
    <name evidence="4" type="ORF">BU26DRAFT_595383</name>
</gene>
<dbReference type="Pfam" id="PF23865">
    <property type="entry name" value="DUF7223"/>
    <property type="match status" value="1"/>
</dbReference>
<evidence type="ECO:0000259" key="3">
    <source>
        <dbReference type="Pfam" id="PF23865"/>
    </source>
</evidence>
<dbReference type="Proteomes" id="UP000800094">
    <property type="component" value="Unassembled WGS sequence"/>
</dbReference>
<dbReference type="OrthoDB" id="160645at2759"/>
<dbReference type="InterPro" id="IPR055647">
    <property type="entry name" value="DUF7223"/>
</dbReference>
<organism evidence="4 5">
    <name type="scientific">Trematosphaeria pertusa</name>
    <dbReference type="NCBI Taxonomy" id="390896"/>
    <lineage>
        <taxon>Eukaryota</taxon>
        <taxon>Fungi</taxon>
        <taxon>Dikarya</taxon>
        <taxon>Ascomycota</taxon>
        <taxon>Pezizomycotina</taxon>
        <taxon>Dothideomycetes</taxon>
        <taxon>Pleosporomycetidae</taxon>
        <taxon>Pleosporales</taxon>
        <taxon>Massarineae</taxon>
        <taxon>Trematosphaeriaceae</taxon>
        <taxon>Trematosphaeria</taxon>
    </lineage>
</organism>
<dbReference type="Pfam" id="PF22974">
    <property type="entry name" value="DUF7029"/>
    <property type="match status" value="1"/>
</dbReference>
<protein>
    <submittedName>
        <fullName evidence="4">Uncharacterized protein</fullName>
    </submittedName>
</protein>
<evidence type="ECO:0000256" key="1">
    <source>
        <dbReference type="SAM" id="SignalP"/>
    </source>
</evidence>
<proteinExistence type="predicted"/>
<evidence type="ECO:0000313" key="4">
    <source>
        <dbReference type="EMBL" id="KAF2249499.1"/>
    </source>
</evidence>
<dbReference type="RefSeq" id="XP_033684503.1">
    <property type="nucleotide sequence ID" value="XM_033834938.1"/>
</dbReference>
<accession>A0A6A6IH13</accession>
<dbReference type="AlphaFoldDB" id="A0A6A6IH13"/>
<dbReference type="InterPro" id="IPR054293">
    <property type="entry name" value="DUF7029"/>
</dbReference>
<feature type="signal peptide" evidence="1">
    <location>
        <begin position="1"/>
        <end position="19"/>
    </location>
</feature>
<name>A0A6A6IH13_9PLEO</name>
<dbReference type="EMBL" id="ML987195">
    <property type="protein sequence ID" value="KAF2249499.1"/>
    <property type="molecule type" value="Genomic_DNA"/>
</dbReference>
<evidence type="ECO:0000313" key="5">
    <source>
        <dbReference type="Proteomes" id="UP000800094"/>
    </source>
</evidence>
<sequence>MKGICLSFAVLWLLQLVAASGDLVELVPLPRHLWDQSIRKRDEATEAANVTLMDHEQMLWTSPPNDTHPKIVSMVLWTGQDRLILDMAKFGWELKTVNCTENMMVQFRHNISFQAAKKQWDWVNFNGMRSFVMIADHIKCGRDWSPNPWLVSTVRFDPSTLKVFMEAEKKTWKNITRSYAMDFGEVQTGRKRLLDFNLDKAFTLDLASTFPSKIIAKNWTSGNTKASFGVSCVDCGTSGQLVFAGHIEGSAFGGIDKFMVSATPVGLQAALNLEVAFEGIYKFTNNKEEFDLLTIPLPYGWTIPGVLTFGPNAKVIAGYSLDSIQGSATVTTGVAAKIPDDSLAKVDLFGKKKLDVHGWIPTFETKPLEIQAEITAGASLYTKLAVAVSIEVLDENGVNVDVNLQFPKLIIAATGGYNAEGFCSTGGDTFGVSLDVSLGCELELEGWAEVDGNRKVLFEVDLYENDHLYDFPTLCIGMGGDSDSSCAAVPQTDDADWFYNEIDSPNDNDSFDEDPYATPYPTGLSIRKRNVKDPYFMECDKCEGENCKRQYPIQMRPYPGPGNLAKNVASGKADVPVMEPGSYDCDDSDWHNCDVGKWGVSPSSVPAPQAPAKVGDLWDAEHVYEGDFIKSFLDHLYETHFKAQGEKEGCAALAGIFKLKEGGGWMDQLMNQLGRTYTVNKTMTLFTKKENQLKHRVSDIVQIDSKAEDSPSKDVRLCRIRRVVNSCRYLMHEKTKDRMRWSIVGYTLKSGPFPGVNGIL</sequence>
<feature type="chain" id="PRO_5025577125" evidence="1">
    <location>
        <begin position="20"/>
        <end position="760"/>
    </location>
</feature>